<evidence type="ECO:0000313" key="2">
    <source>
        <dbReference type="EMBL" id="PYI17829.1"/>
    </source>
</evidence>
<keyword evidence="1" id="KW-0732">Signal</keyword>
<gene>
    <name evidence="2" type="ORF">BO99DRAFT_404039</name>
</gene>
<accession>A0A2V5H1L3</accession>
<name>A0A2V5H1L3_ASPV1</name>
<proteinExistence type="predicted"/>
<feature type="signal peptide" evidence="1">
    <location>
        <begin position="1"/>
        <end position="23"/>
    </location>
</feature>
<evidence type="ECO:0000313" key="3">
    <source>
        <dbReference type="Proteomes" id="UP000249829"/>
    </source>
</evidence>
<dbReference type="Proteomes" id="UP000249829">
    <property type="component" value="Unassembled WGS sequence"/>
</dbReference>
<keyword evidence="3" id="KW-1185">Reference proteome</keyword>
<feature type="chain" id="PRO_5016015201" evidence="1">
    <location>
        <begin position="24"/>
        <end position="94"/>
    </location>
</feature>
<dbReference type="EMBL" id="KZ825151">
    <property type="protein sequence ID" value="PYI17829.1"/>
    <property type="molecule type" value="Genomic_DNA"/>
</dbReference>
<organism evidence="2 3">
    <name type="scientific">Aspergillus violaceofuscus (strain CBS 115571)</name>
    <dbReference type="NCBI Taxonomy" id="1450538"/>
    <lineage>
        <taxon>Eukaryota</taxon>
        <taxon>Fungi</taxon>
        <taxon>Dikarya</taxon>
        <taxon>Ascomycota</taxon>
        <taxon>Pezizomycotina</taxon>
        <taxon>Eurotiomycetes</taxon>
        <taxon>Eurotiomycetidae</taxon>
        <taxon>Eurotiales</taxon>
        <taxon>Aspergillaceae</taxon>
        <taxon>Aspergillus</taxon>
    </lineage>
</organism>
<protein>
    <submittedName>
        <fullName evidence="2">Uncharacterized protein</fullName>
    </submittedName>
</protein>
<evidence type="ECO:0000256" key="1">
    <source>
        <dbReference type="SAM" id="SignalP"/>
    </source>
</evidence>
<sequence>MIFIVSFIHNYLFGLLAVSLAASAMPAENIIRASDTSINLEAREACFGGSYETCLTEYFELFCVAQCASDNLEAGEDCRQACDTGASSYCEEKC</sequence>
<reference evidence="2 3" key="1">
    <citation type="submission" date="2018-02" db="EMBL/GenBank/DDBJ databases">
        <title>The genomes of Aspergillus section Nigri reveals drivers in fungal speciation.</title>
        <authorList>
            <consortium name="DOE Joint Genome Institute"/>
            <person name="Vesth T.C."/>
            <person name="Nybo J."/>
            <person name="Theobald S."/>
            <person name="Brandl J."/>
            <person name="Frisvad J.C."/>
            <person name="Nielsen K.F."/>
            <person name="Lyhne E.K."/>
            <person name="Kogle M.E."/>
            <person name="Kuo A."/>
            <person name="Riley R."/>
            <person name="Clum A."/>
            <person name="Nolan M."/>
            <person name="Lipzen A."/>
            <person name="Salamov A."/>
            <person name="Henrissat B."/>
            <person name="Wiebenga A."/>
            <person name="De vries R.P."/>
            <person name="Grigoriev I.V."/>
            <person name="Mortensen U.H."/>
            <person name="Andersen M.R."/>
            <person name="Baker S.E."/>
        </authorList>
    </citation>
    <scope>NUCLEOTIDE SEQUENCE [LARGE SCALE GENOMIC DNA]</scope>
    <source>
        <strain evidence="2 3">CBS 115571</strain>
    </source>
</reference>
<dbReference type="AlphaFoldDB" id="A0A2V5H1L3"/>